<sequence length="211" mass="23591">MARPRQERAERTREALLRAAAETFDESGYAGAGLNRILARAGVTTGAMYFHFKSKEDLARAVIVEQAAELDFPRDQSGLQQLLDMCQYLAVEMQNNVLFRAGVRLAVEQNEAELLDYSIYDWWADQFREQLVKAREKGQLRPDVDEVAFSQVLVGAYTGTQIMARLSSGRVDLPERISTMWRCLLPAIAPPEVIAGLNLDPRPAGEETDAS</sequence>
<dbReference type="SUPFAM" id="SSF48498">
    <property type="entry name" value="Tetracyclin repressor-like, C-terminal domain"/>
    <property type="match status" value="1"/>
</dbReference>
<dbReference type="PANTHER" id="PTHR30055">
    <property type="entry name" value="HTH-TYPE TRANSCRIPTIONAL REGULATOR RUTR"/>
    <property type="match status" value="1"/>
</dbReference>
<dbReference type="InterPro" id="IPR009057">
    <property type="entry name" value="Homeodomain-like_sf"/>
</dbReference>
<dbReference type="InterPro" id="IPR054126">
    <property type="entry name" value="CprB_TetR_C"/>
</dbReference>
<name>A0ABY6I6L6_STRPE</name>
<organism evidence="6 7">
    <name type="scientific">Streptomyces peucetius</name>
    <dbReference type="NCBI Taxonomy" id="1950"/>
    <lineage>
        <taxon>Bacteria</taxon>
        <taxon>Bacillati</taxon>
        <taxon>Actinomycetota</taxon>
        <taxon>Actinomycetes</taxon>
        <taxon>Kitasatosporales</taxon>
        <taxon>Streptomycetaceae</taxon>
        <taxon>Streptomyces</taxon>
    </lineage>
</organism>
<dbReference type="InterPro" id="IPR036271">
    <property type="entry name" value="Tet_transcr_reg_TetR-rel_C_sf"/>
</dbReference>
<dbReference type="EMBL" id="CP107567">
    <property type="protein sequence ID" value="UYQ62641.1"/>
    <property type="molecule type" value="Genomic_DNA"/>
</dbReference>
<keyword evidence="1" id="KW-0805">Transcription regulation</keyword>
<evidence type="ECO:0000256" key="4">
    <source>
        <dbReference type="PROSITE-ProRule" id="PRU00335"/>
    </source>
</evidence>
<evidence type="ECO:0000313" key="7">
    <source>
        <dbReference type="Proteomes" id="UP001163878"/>
    </source>
</evidence>
<dbReference type="Proteomes" id="UP001163878">
    <property type="component" value="Chromosome"/>
</dbReference>
<dbReference type="PRINTS" id="PR00455">
    <property type="entry name" value="HTHTETR"/>
</dbReference>
<feature type="DNA-binding region" description="H-T-H motif" evidence="4">
    <location>
        <begin position="33"/>
        <end position="52"/>
    </location>
</feature>
<dbReference type="PROSITE" id="PS50977">
    <property type="entry name" value="HTH_TETR_2"/>
    <property type="match status" value="1"/>
</dbReference>
<proteinExistence type="predicted"/>
<dbReference type="PANTHER" id="PTHR30055:SF234">
    <property type="entry name" value="HTH-TYPE TRANSCRIPTIONAL REGULATOR BETI"/>
    <property type="match status" value="1"/>
</dbReference>
<keyword evidence="3" id="KW-0804">Transcription</keyword>
<evidence type="ECO:0000256" key="1">
    <source>
        <dbReference type="ARBA" id="ARBA00023015"/>
    </source>
</evidence>
<evidence type="ECO:0000256" key="3">
    <source>
        <dbReference type="ARBA" id="ARBA00023163"/>
    </source>
</evidence>
<dbReference type="NCBIfam" id="NF041196">
    <property type="entry name" value="ScbR_bind_reg"/>
    <property type="match status" value="1"/>
</dbReference>
<evidence type="ECO:0000256" key="2">
    <source>
        <dbReference type="ARBA" id="ARBA00023125"/>
    </source>
</evidence>
<dbReference type="Gene3D" id="1.10.357.10">
    <property type="entry name" value="Tetracycline Repressor, domain 2"/>
    <property type="match status" value="1"/>
</dbReference>
<feature type="domain" description="HTH tetR-type" evidence="5">
    <location>
        <begin position="10"/>
        <end position="70"/>
    </location>
</feature>
<reference evidence="6" key="1">
    <citation type="submission" date="2022-10" db="EMBL/GenBank/DDBJ databases">
        <title>Cytochrome P450 Catalyzes Benzene Ring Formation in the Biosynthesis of Trialkyl-Substituted Aromatic Polyketides.</title>
        <authorList>
            <person name="Zhao E."/>
            <person name="Ge H."/>
        </authorList>
    </citation>
    <scope>NUCLEOTIDE SEQUENCE</scope>
    <source>
        <strain evidence="6">NA0869</strain>
    </source>
</reference>
<dbReference type="RefSeq" id="WP_264244339.1">
    <property type="nucleotide sequence ID" value="NZ_CP107567.1"/>
</dbReference>
<evidence type="ECO:0000259" key="5">
    <source>
        <dbReference type="PROSITE" id="PS50977"/>
    </source>
</evidence>
<evidence type="ECO:0000313" key="6">
    <source>
        <dbReference type="EMBL" id="UYQ62641.1"/>
    </source>
</evidence>
<keyword evidence="2 4" id="KW-0238">DNA-binding</keyword>
<gene>
    <name evidence="6" type="ORF">OGH68_14885</name>
</gene>
<dbReference type="InterPro" id="IPR001647">
    <property type="entry name" value="HTH_TetR"/>
</dbReference>
<dbReference type="InterPro" id="IPR050109">
    <property type="entry name" value="HTH-type_TetR-like_transc_reg"/>
</dbReference>
<keyword evidence="7" id="KW-1185">Reference proteome</keyword>
<protein>
    <submittedName>
        <fullName evidence="6">ScbR family autoregulator-binding transcription factor</fullName>
    </submittedName>
</protein>
<dbReference type="Pfam" id="PF00440">
    <property type="entry name" value="TetR_N"/>
    <property type="match status" value="1"/>
</dbReference>
<dbReference type="Pfam" id="PF21935">
    <property type="entry name" value="TetR_C_45"/>
    <property type="match status" value="1"/>
</dbReference>
<accession>A0ABY6I6L6</accession>
<dbReference type="InterPro" id="IPR047923">
    <property type="entry name" value="ArpA-like"/>
</dbReference>
<dbReference type="SUPFAM" id="SSF46689">
    <property type="entry name" value="Homeodomain-like"/>
    <property type="match status" value="1"/>
</dbReference>